<name>A0ABR2LH36_9ASPA</name>
<accession>A0ABR2LH36</accession>
<feature type="compositionally biased region" description="Polar residues" evidence="1">
    <location>
        <begin position="50"/>
        <end position="60"/>
    </location>
</feature>
<evidence type="ECO:0000313" key="3">
    <source>
        <dbReference type="Proteomes" id="UP001412067"/>
    </source>
</evidence>
<gene>
    <name evidence="2" type="ORF">KSP40_PGU006569</name>
</gene>
<dbReference type="Proteomes" id="UP001412067">
    <property type="component" value="Unassembled WGS sequence"/>
</dbReference>
<reference evidence="2 3" key="1">
    <citation type="journal article" date="2022" name="Nat. Plants">
        <title>Genomes of leafy and leafless Platanthera orchids illuminate the evolution of mycoheterotrophy.</title>
        <authorList>
            <person name="Li M.H."/>
            <person name="Liu K.W."/>
            <person name="Li Z."/>
            <person name="Lu H.C."/>
            <person name="Ye Q.L."/>
            <person name="Zhang D."/>
            <person name="Wang J.Y."/>
            <person name="Li Y.F."/>
            <person name="Zhong Z.M."/>
            <person name="Liu X."/>
            <person name="Yu X."/>
            <person name="Liu D.K."/>
            <person name="Tu X.D."/>
            <person name="Liu B."/>
            <person name="Hao Y."/>
            <person name="Liao X.Y."/>
            <person name="Jiang Y.T."/>
            <person name="Sun W.H."/>
            <person name="Chen J."/>
            <person name="Chen Y.Q."/>
            <person name="Ai Y."/>
            <person name="Zhai J.W."/>
            <person name="Wu S.S."/>
            <person name="Zhou Z."/>
            <person name="Hsiao Y.Y."/>
            <person name="Wu W.L."/>
            <person name="Chen Y.Y."/>
            <person name="Lin Y.F."/>
            <person name="Hsu J.L."/>
            <person name="Li C.Y."/>
            <person name="Wang Z.W."/>
            <person name="Zhao X."/>
            <person name="Zhong W.Y."/>
            <person name="Ma X.K."/>
            <person name="Ma L."/>
            <person name="Huang J."/>
            <person name="Chen G.Z."/>
            <person name="Huang M.Z."/>
            <person name="Huang L."/>
            <person name="Peng D.H."/>
            <person name="Luo Y.B."/>
            <person name="Zou S.Q."/>
            <person name="Chen S.P."/>
            <person name="Lan S."/>
            <person name="Tsai W.C."/>
            <person name="Van de Peer Y."/>
            <person name="Liu Z.J."/>
        </authorList>
    </citation>
    <scope>NUCLEOTIDE SEQUENCE [LARGE SCALE GENOMIC DNA]</scope>
    <source>
        <strain evidence="2">Lor288</strain>
    </source>
</reference>
<sequence length="266" mass="29979">MISRTIPFPLAPFPRRSFYCRFFVDPSPFFSVRSLSSIPVGDSKPAKPKSLSSIFSNPSAADSREKVAQRPSHYNAKKEKREVKKLPQTNRSSMFCDMKEKEFPKEVSAEAESLLRILCEELGLKLELGQIPVNYPSRHLLKSAAEKLGLRHQEIAKWLSGSDLKKVALFGCPSIERKTVFASKRLRSFFSIQEDVVCRGCKIKASCNFVNQRVNKVDRVILADVMRLLTVLSLDAVPQQVLVPTDVKLSVDKLLKEAVNLSQLQL</sequence>
<dbReference type="EMBL" id="JBBWWR010000020">
    <property type="protein sequence ID" value="KAK8940324.1"/>
    <property type="molecule type" value="Genomic_DNA"/>
</dbReference>
<organism evidence="2 3">
    <name type="scientific">Platanthera guangdongensis</name>
    <dbReference type="NCBI Taxonomy" id="2320717"/>
    <lineage>
        <taxon>Eukaryota</taxon>
        <taxon>Viridiplantae</taxon>
        <taxon>Streptophyta</taxon>
        <taxon>Embryophyta</taxon>
        <taxon>Tracheophyta</taxon>
        <taxon>Spermatophyta</taxon>
        <taxon>Magnoliopsida</taxon>
        <taxon>Liliopsida</taxon>
        <taxon>Asparagales</taxon>
        <taxon>Orchidaceae</taxon>
        <taxon>Orchidoideae</taxon>
        <taxon>Orchideae</taxon>
        <taxon>Orchidinae</taxon>
        <taxon>Platanthera</taxon>
    </lineage>
</organism>
<evidence type="ECO:0000256" key="1">
    <source>
        <dbReference type="SAM" id="MobiDB-lite"/>
    </source>
</evidence>
<protein>
    <submittedName>
        <fullName evidence="2">Uncharacterized protein</fullName>
    </submittedName>
</protein>
<proteinExistence type="predicted"/>
<feature type="region of interest" description="Disordered" evidence="1">
    <location>
        <begin position="39"/>
        <end position="83"/>
    </location>
</feature>
<evidence type="ECO:0000313" key="2">
    <source>
        <dbReference type="EMBL" id="KAK8940324.1"/>
    </source>
</evidence>
<comment type="caution">
    <text evidence="2">The sequence shown here is derived from an EMBL/GenBank/DDBJ whole genome shotgun (WGS) entry which is preliminary data.</text>
</comment>
<keyword evidence="3" id="KW-1185">Reference proteome</keyword>